<keyword evidence="2 9" id="KW-1003">Cell membrane</keyword>
<feature type="transmembrane region" description="Helical" evidence="9">
    <location>
        <begin position="56"/>
        <end position="75"/>
    </location>
</feature>
<accession>A0ABW3UL63</accession>
<evidence type="ECO:0000313" key="12">
    <source>
        <dbReference type="Proteomes" id="UP001597180"/>
    </source>
</evidence>
<feature type="transmembrane region" description="Helical" evidence="9">
    <location>
        <begin position="127"/>
        <end position="146"/>
    </location>
</feature>
<dbReference type="Pfam" id="PF01252">
    <property type="entry name" value="Peptidase_A8"/>
    <property type="match status" value="1"/>
</dbReference>
<evidence type="ECO:0000256" key="3">
    <source>
        <dbReference type="ARBA" id="ARBA00022670"/>
    </source>
</evidence>
<protein>
    <recommendedName>
        <fullName evidence="9">Lipoprotein signal peptidase</fullName>
        <ecNumber evidence="9">3.4.23.36</ecNumber>
    </recommendedName>
    <alternativeName>
        <fullName evidence="9">Prolipoprotein signal peptidase</fullName>
    </alternativeName>
    <alternativeName>
        <fullName evidence="9">Signal peptidase II</fullName>
        <shortName evidence="9">SPase II</shortName>
    </alternativeName>
</protein>
<evidence type="ECO:0000256" key="10">
    <source>
        <dbReference type="RuleBase" id="RU004181"/>
    </source>
</evidence>
<dbReference type="PANTHER" id="PTHR33695">
    <property type="entry name" value="LIPOPROTEIN SIGNAL PEPTIDASE"/>
    <property type="match status" value="1"/>
</dbReference>
<name>A0ABW3UL63_9BACL</name>
<feature type="active site" evidence="9">
    <location>
        <position position="126"/>
    </location>
</feature>
<proteinExistence type="inferred from homology"/>
<dbReference type="RefSeq" id="WP_192701284.1">
    <property type="nucleotide sequence ID" value="NZ_BAABJG010000006.1"/>
</dbReference>
<keyword evidence="3 9" id="KW-0645">Protease</keyword>
<dbReference type="EC" id="3.4.23.36" evidence="9"/>
<comment type="similarity">
    <text evidence="1 9 10">Belongs to the peptidase A8 family.</text>
</comment>
<evidence type="ECO:0000256" key="1">
    <source>
        <dbReference type="ARBA" id="ARBA00006139"/>
    </source>
</evidence>
<evidence type="ECO:0000256" key="4">
    <source>
        <dbReference type="ARBA" id="ARBA00022692"/>
    </source>
</evidence>
<keyword evidence="7 9" id="KW-1133">Transmembrane helix</keyword>
<keyword evidence="4 9" id="KW-0812">Transmembrane</keyword>
<reference evidence="12" key="1">
    <citation type="journal article" date="2019" name="Int. J. Syst. Evol. Microbiol.">
        <title>The Global Catalogue of Microorganisms (GCM) 10K type strain sequencing project: providing services to taxonomists for standard genome sequencing and annotation.</title>
        <authorList>
            <consortium name="The Broad Institute Genomics Platform"/>
            <consortium name="The Broad Institute Genome Sequencing Center for Infectious Disease"/>
            <person name="Wu L."/>
            <person name="Ma J."/>
        </authorList>
    </citation>
    <scope>NUCLEOTIDE SEQUENCE [LARGE SCALE GENOMIC DNA]</scope>
    <source>
        <strain evidence="12">CCUG 53270</strain>
    </source>
</reference>
<dbReference type="InterPro" id="IPR001872">
    <property type="entry name" value="Peptidase_A8"/>
</dbReference>
<gene>
    <name evidence="9 11" type="primary">lspA</name>
    <name evidence="11" type="ORF">ACFQ4B_09220</name>
</gene>
<comment type="caution">
    <text evidence="11">The sequence shown here is derived from an EMBL/GenBank/DDBJ whole genome shotgun (WGS) entry which is preliminary data.</text>
</comment>
<keyword evidence="12" id="KW-1185">Reference proteome</keyword>
<evidence type="ECO:0000256" key="8">
    <source>
        <dbReference type="ARBA" id="ARBA00023136"/>
    </source>
</evidence>
<keyword evidence="5 9" id="KW-0064">Aspartyl protease</keyword>
<dbReference type="Proteomes" id="UP001597180">
    <property type="component" value="Unassembled WGS sequence"/>
</dbReference>
<keyword evidence="8 9" id="KW-0472">Membrane</keyword>
<comment type="pathway">
    <text evidence="9">Protein modification; lipoprotein biosynthesis (signal peptide cleavage).</text>
</comment>
<dbReference type="NCBIfam" id="TIGR00077">
    <property type="entry name" value="lspA"/>
    <property type="match status" value="1"/>
</dbReference>
<dbReference type="PANTHER" id="PTHR33695:SF1">
    <property type="entry name" value="LIPOPROTEIN SIGNAL PEPTIDASE"/>
    <property type="match status" value="1"/>
</dbReference>
<evidence type="ECO:0000256" key="5">
    <source>
        <dbReference type="ARBA" id="ARBA00022750"/>
    </source>
</evidence>
<dbReference type="GO" id="GO:0004190">
    <property type="term" value="F:aspartic-type endopeptidase activity"/>
    <property type="evidence" value="ECO:0007669"/>
    <property type="project" value="UniProtKB-EC"/>
</dbReference>
<comment type="caution">
    <text evidence="9">Lacks conserved residue(s) required for the propagation of feature annotation.</text>
</comment>
<comment type="function">
    <text evidence="9">This protein specifically catalyzes the removal of signal peptides from prolipoproteins.</text>
</comment>
<feature type="active site" evidence="9">
    <location>
        <position position="111"/>
    </location>
</feature>
<comment type="catalytic activity">
    <reaction evidence="9">
        <text>Release of signal peptides from bacterial membrane prolipoproteins. Hydrolyzes -Xaa-Yaa-Zaa-|-(S,diacylglyceryl)Cys-, in which Xaa is hydrophobic (preferably Leu), and Yaa (Ala or Ser) and Zaa (Gly or Ala) have small, neutral side chains.</text>
        <dbReference type="EC" id="3.4.23.36"/>
    </reaction>
</comment>
<evidence type="ECO:0000313" key="11">
    <source>
        <dbReference type="EMBL" id="MFD1220300.1"/>
    </source>
</evidence>
<sequence>MLFYCIAIMVIAVDQLAKIAVRGSIEVGSTVTLWESFLNLTHYENSGMAHSLFQGYGRLFAVFAVIFIAGVLYYRQKGEIKGKPMDISMGFLVGGAAGNAIDRILFGKVTDFLEFTSGHGILNLADVAINIGVVLLLITAAVSIILRKPVS</sequence>
<evidence type="ECO:0000256" key="9">
    <source>
        <dbReference type="HAMAP-Rule" id="MF_00161"/>
    </source>
</evidence>
<dbReference type="PRINTS" id="PR00781">
    <property type="entry name" value="LIPOSIGPTASE"/>
</dbReference>
<dbReference type="EMBL" id="JBHTLU010000013">
    <property type="protein sequence ID" value="MFD1220300.1"/>
    <property type="molecule type" value="Genomic_DNA"/>
</dbReference>
<keyword evidence="6 9" id="KW-0378">Hydrolase</keyword>
<evidence type="ECO:0000256" key="7">
    <source>
        <dbReference type="ARBA" id="ARBA00022989"/>
    </source>
</evidence>
<organism evidence="11 12">
    <name type="scientific">Paenibacillus vulneris</name>
    <dbReference type="NCBI Taxonomy" id="1133364"/>
    <lineage>
        <taxon>Bacteria</taxon>
        <taxon>Bacillati</taxon>
        <taxon>Bacillota</taxon>
        <taxon>Bacilli</taxon>
        <taxon>Bacillales</taxon>
        <taxon>Paenibacillaceae</taxon>
        <taxon>Paenibacillus</taxon>
    </lineage>
</organism>
<feature type="transmembrane region" description="Helical" evidence="9">
    <location>
        <begin position="87"/>
        <end position="107"/>
    </location>
</feature>
<dbReference type="HAMAP" id="MF_00161">
    <property type="entry name" value="LspA"/>
    <property type="match status" value="1"/>
</dbReference>
<evidence type="ECO:0000256" key="6">
    <source>
        <dbReference type="ARBA" id="ARBA00022801"/>
    </source>
</evidence>
<comment type="subcellular location">
    <subcellularLocation>
        <location evidence="9">Cell membrane</location>
        <topology evidence="9">Multi-pass membrane protein</topology>
    </subcellularLocation>
</comment>
<evidence type="ECO:0000256" key="2">
    <source>
        <dbReference type="ARBA" id="ARBA00022475"/>
    </source>
</evidence>